<dbReference type="EMBL" id="NESQ01000069">
    <property type="protein sequence ID" value="PUU80242.1"/>
    <property type="molecule type" value="Genomic_DNA"/>
</dbReference>
<organism evidence="2 3">
    <name type="scientific">Tuber borchii</name>
    <name type="common">White truffle</name>
    <dbReference type="NCBI Taxonomy" id="42251"/>
    <lineage>
        <taxon>Eukaryota</taxon>
        <taxon>Fungi</taxon>
        <taxon>Dikarya</taxon>
        <taxon>Ascomycota</taxon>
        <taxon>Pezizomycotina</taxon>
        <taxon>Pezizomycetes</taxon>
        <taxon>Pezizales</taxon>
        <taxon>Tuberaceae</taxon>
        <taxon>Tuber</taxon>
    </lineage>
</organism>
<keyword evidence="3" id="KW-1185">Reference proteome</keyword>
<name>A0A2T6ZXL5_TUBBO</name>
<feature type="compositionally biased region" description="Basic and acidic residues" evidence="1">
    <location>
        <begin position="1"/>
        <end position="22"/>
    </location>
</feature>
<evidence type="ECO:0000313" key="2">
    <source>
        <dbReference type="EMBL" id="PUU80242.1"/>
    </source>
</evidence>
<dbReference type="AlphaFoldDB" id="A0A2T6ZXL5"/>
<gene>
    <name evidence="2" type="ORF">B9Z19DRAFT_1123860</name>
</gene>
<feature type="region of interest" description="Disordered" evidence="1">
    <location>
        <begin position="1"/>
        <end position="31"/>
    </location>
</feature>
<comment type="caution">
    <text evidence="2">The sequence shown here is derived from an EMBL/GenBank/DDBJ whole genome shotgun (WGS) entry which is preliminary data.</text>
</comment>
<dbReference type="Proteomes" id="UP000244722">
    <property type="component" value="Unassembled WGS sequence"/>
</dbReference>
<proteinExistence type="predicted"/>
<feature type="region of interest" description="Disordered" evidence="1">
    <location>
        <begin position="52"/>
        <end position="84"/>
    </location>
</feature>
<protein>
    <submittedName>
        <fullName evidence="2">Uncharacterized protein</fullName>
    </submittedName>
</protein>
<reference evidence="2 3" key="1">
    <citation type="submission" date="2017-04" db="EMBL/GenBank/DDBJ databases">
        <title>Draft genome sequence of Tuber borchii Vittad., a whitish edible truffle.</title>
        <authorList>
            <consortium name="DOE Joint Genome Institute"/>
            <person name="Murat C."/>
            <person name="Kuo A."/>
            <person name="Barry K.W."/>
            <person name="Clum A."/>
            <person name="Dockter R.B."/>
            <person name="Fauchery L."/>
            <person name="Iotti M."/>
            <person name="Kohler A."/>
            <person name="Labutti K."/>
            <person name="Lindquist E.A."/>
            <person name="Lipzen A."/>
            <person name="Ohm R.A."/>
            <person name="Wang M."/>
            <person name="Grigoriev I.V."/>
            <person name="Zambonelli A."/>
            <person name="Martin F.M."/>
        </authorList>
    </citation>
    <scope>NUCLEOTIDE SEQUENCE [LARGE SCALE GENOMIC DNA]</scope>
    <source>
        <strain evidence="2 3">Tbo3840</strain>
    </source>
</reference>
<accession>A0A2T6ZXL5</accession>
<evidence type="ECO:0000313" key="3">
    <source>
        <dbReference type="Proteomes" id="UP000244722"/>
    </source>
</evidence>
<sequence>MVLKYKSGEDAEAMNRKLDTKGARSTPLPAHTSTALTATLTSMAKPKFPLASMLRKRTSTDAQSPDEGDAGNKKVRREYLEEDTISDYESDEKPITNRKAYRHNILSSPHGFPRPGTPRVKELEATKKALSQEIAVMRAERVQLIAAVVMKSIYKKAAEISPKQHTGGQDDRFEKMRNLRANLSRKQGGISC</sequence>
<evidence type="ECO:0000256" key="1">
    <source>
        <dbReference type="SAM" id="MobiDB-lite"/>
    </source>
</evidence>